<dbReference type="Gene3D" id="3.90.180.10">
    <property type="entry name" value="Medium-chain alcohol dehydrogenases, catalytic domain"/>
    <property type="match status" value="1"/>
</dbReference>
<dbReference type="Pfam" id="PF08240">
    <property type="entry name" value="ADH_N"/>
    <property type="match status" value="1"/>
</dbReference>
<evidence type="ECO:0000259" key="10">
    <source>
        <dbReference type="PROSITE" id="PS52004"/>
    </source>
</evidence>
<dbReference type="InterPro" id="IPR020806">
    <property type="entry name" value="PKS_PP-bd"/>
</dbReference>
<evidence type="ECO:0000313" key="12">
    <source>
        <dbReference type="EMBL" id="OEV13517.1"/>
    </source>
</evidence>
<dbReference type="GO" id="GO:0006633">
    <property type="term" value="P:fatty acid biosynthetic process"/>
    <property type="evidence" value="ECO:0007669"/>
    <property type="project" value="InterPro"/>
</dbReference>
<dbReference type="Proteomes" id="UP000176005">
    <property type="component" value="Unassembled WGS sequence"/>
</dbReference>
<dbReference type="InterPro" id="IPR011032">
    <property type="entry name" value="GroES-like_sf"/>
</dbReference>
<evidence type="ECO:0000256" key="4">
    <source>
        <dbReference type="ARBA" id="ARBA00022679"/>
    </source>
</evidence>
<dbReference type="PROSITE" id="PS52019">
    <property type="entry name" value="PKS_MFAS_DH"/>
    <property type="match status" value="1"/>
</dbReference>
<feature type="active site" description="Proton donor; for dehydratase activity" evidence="8">
    <location>
        <position position="448"/>
    </location>
</feature>
<feature type="non-terminal residue" evidence="12">
    <location>
        <position position="1650"/>
    </location>
</feature>
<dbReference type="SUPFAM" id="SSF53901">
    <property type="entry name" value="Thiolase-like"/>
    <property type="match status" value="1"/>
</dbReference>
<dbReference type="InterPro" id="IPR001227">
    <property type="entry name" value="Ac_transferase_dom_sf"/>
</dbReference>
<keyword evidence="7" id="KW-0012">Acyltransferase</keyword>
<dbReference type="Gene3D" id="3.40.366.10">
    <property type="entry name" value="Malonyl-Coenzyme A Acyl Carrier Protein, domain 2"/>
    <property type="match status" value="1"/>
</dbReference>
<evidence type="ECO:0000256" key="7">
    <source>
        <dbReference type="ARBA" id="ARBA00023315"/>
    </source>
</evidence>
<feature type="domain" description="Carrier" evidence="9">
    <location>
        <begin position="1261"/>
        <end position="1336"/>
    </location>
</feature>
<dbReference type="SUPFAM" id="SSF52151">
    <property type="entry name" value="FabD/lysophospholipase-like"/>
    <property type="match status" value="1"/>
</dbReference>
<dbReference type="InterPro" id="IPR016035">
    <property type="entry name" value="Acyl_Trfase/lysoPLipase"/>
</dbReference>
<dbReference type="InterPro" id="IPR014030">
    <property type="entry name" value="Ketoacyl_synth_N"/>
</dbReference>
<dbReference type="SMART" id="SM00825">
    <property type="entry name" value="PKS_KS"/>
    <property type="match status" value="1"/>
</dbReference>
<dbReference type="Pfam" id="PF08659">
    <property type="entry name" value="KR"/>
    <property type="match status" value="1"/>
</dbReference>
<feature type="active site" description="Proton acceptor; for dehydratase activity" evidence="8">
    <location>
        <position position="293"/>
    </location>
</feature>
<dbReference type="PANTHER" id="PTHR43775">
    <property type="entry name" value="FATTY ACID SYNTHASE"/>
    <property type="match status" value="1"/>
</dbReference>
<name>A0A1E7LBD2_9ACTN</name>
<dbReference type="GO" id="GO:0031177">
    <property type="term" value="F:phosphopantetheine binding"/>
    <property type="evidence" value="ECO:0007669"/>
    <property type="project" value="InterPro"/>
</dbReference>
<dbReference type="InterPro" id="IPR002364">
    <property type="entry name" value="Quin_OxRdtase/zeta-crystal_CS"/>
</dbReference>
<sequence>VAGHSVGEIAAAVVAGVLGLEDAARLVVARGRLMQALPAGGAMAAVQATEHEVLPLLPKTGKVAVAAVNAPASLVLSGAEKAVRRIAKKLEDQGRKTTRLSVSHAFHSPLMEPMLDEFRTVLGRLSFAEPRTAVSAAAESRHPFASAEYWLDHARHAVRFADAVAGLGAADVLVEIGPDAVLTPMLADRAAVPSARREHDETLTLLHALGQVHAHGAPVDWTAVLPARRPLADLPTYPFQHESYWLRSQPAARTGTDTLDHPLLTEALDLPGAVGVLLTGRLAPAADQWLADHVVDGTVLFPGTGFLELALRTARHTGAAGVADLVLHTPLPLPPAGTEIQVWAAPDGGELEIRARSGGDDWTTHATGSLSAQAPAHNWSPAQWPPAGAETVPLDGLYEDLADRGYRYGPAFRGLRAVWRGGEETYAEVRLDPAEHGAAFDLSPALLDSALHALLLTSGDHVLLPFSFTGAAAVPRPADTLRIRLTGDGGTVKLEAVTPAGEPVLTVESLTLREATGGVSGGALFTPGLEPAELPQDGPAAETGTVLLRPEVPDTGDTAADARTAAAEVLTCLREWAGTGTGRLVLVTDAADPAGAALGGLLRAARAEAPERFGLVESDGDPASEAVLERALPLLSDEPHLVLRHGEVLLPRLERAGTPLTAPEGPWRLDVGDSRTRELALVPDSAADRPLRTGEVRIAVRAAGVNFRDVLIRLGAYPGEAVLGSEAAGVVTEVAPDITDLRPGDRVAGMLSGGFTPVAVVDRRLLTPLPEGWSFAEAAAVPIAFLTAWYGLAEVAAVQPGEKVLVHSAAGGVGTAAVQIARHLGAEVFATASPGKWDALRALGLDDAHIASSRDLAFAGAFGRVDVVLNALAREFTDASLGLLGDGGRFVEMGKADLRDPEDVAADHPGVRYLPFDLYEVDADLIAAMNERLAGLFGSSDRARSEDSGTLKPPPLTAWNLRHAPEAFRYMEQARHTGKVVLTLPAPLDREGTVLITGGTGGLGALLARHLVAEHGVRHLLLLSRRGADHPGSEAVRADLTGLGAHVTFAACDAADRDRLREVLDGIPAEHPLTAVVHAAGVVDDALLESLTPERADAVLAPKLAAAAHLDELTRDTDLTAFVLFSSVSAHLGVPGQAAYGAANAYLDALAVRRHRAGLPAVSLAWGLWDQHTGMAAGLDDSARQRWAGRGIAPLTEGSGLALFDRALSLGQPVAAPVAFDAASLRRQPSVPAVLRSLVRPAATVRRSRAVAAAPAATTPEALLDLVLTHAAAVQGHADVTAVDPRRAFSDAGFDSMTVLELRQRLSAAVERPLPSTLLFDHPTPAAVADHLAGLLLAGTTREEAAAPAAPAPDADEPLAIVGIGCRLPGGVSSPEDLWRLVAEGRDAIGGFPDDRGWDLDALREGGTVSDSHQGGFLTGAGDFDAGFFGISPREALAMDPQQRLLLETSWEALERAGIDPAGLRGTQTGVFTGAVAQEYGPRLHESSSVADGHALTGTTSSVTSGRTAYVLGLEGPAVTVDTACSSSLVALHLAGQSLRQGETDLALVGGATVMASPGMFVEFSRQGGLATDGRCRSFSADADGTGWSEGVGVLVVERLSDARRNGRRVLAVVRGSAVNQDGASNGLTAPSGRASGVGGGAWVCGESGR</sequence>
<dbReference type="InterPro" id="IPR006162">
    <property type="entry name" value="Ppantetheine_attach_site"/>
</dbReference>
<dbReference type="SMART" id="SM00823">
    <property type="entry name" value="PKS_PP"/>
    <property type="match status" value="1"/>
</dbReference>
<gene>
    <name evidence="12" type="ORF">AN218_03125</name>
</gene>
<dbReference type="SMART" id="SM00829">
    <property type="entry name" value="PKS_ER"/>
    <property type="match status" value="1"/>
</dbReference>
<comment type="pathway">
    <text evidence="1">Antibiotic biosynthesis.</text>
</comment>
<dbReference type="InterPro" id="IPR049551">
    <property type="entry name" value="PKS_DH_C"/>
</dbReference>
<evidence type="ECO:0000256" key="2">
    <source>
        <dbReference type="ARBA" id="ARBA00022450"/>
    </source>
</evidence>
<dbReference type="GO" id="GO:0008270">
    <property type="term" value="F:zinc ion binding"/>
    <property type="evidence" value="ECO:0007669"/>
    <property type="project" value="InterPro"/>
</dbReference>
<evidence type="ECO:0000313" key="13">
    <source>
        <dbReference type="Proteomes" id="UP000176005"/>
    </source>
</evidence>
<dbReference type="PROSITE" id="PS00012">
    <property type="entry name" value="PHOSPHOPANTETHEINE"/>
    <property type="match status" value="1"/>
</dbReference>
<feature type="domain" description="Ketosynthase family 3 (KS3)" evidence="10">
    <location>
        <begin position="1356"/>
        <end position="1650"/>
    </location>
</feature>
<dbReference type="RefSeq" id="WP_141747419.1">
    <property type="nucleotide sequence ID" value="NZ_LJGW01000061.1"/>
</dbReference>
<dbReference type="InterPro" id="IPR049552">
    <property type="entry name" value="PKS_DH_N"/>
</dbReference>
<dbReference type="EMBL" id="LJGW01000061">
    <property type="protein sequence ID" value="OEV13517.1"/>
    <property type="molecule type" value="Genomic_DNA"/>
</dbReference>
<dbReference type="PROSITE" id="PS01162">
    <property type="entry name" value="QOR_ZETA_CRYSTAL"/>
    <property type="match status" value="1"/>
</dbReference>
<dbReference type="SMART" id="SM00826">
    <property type="entry name" value="PKS_DH"/>
    <property type="match status" value="1"/>
</dbReference>
<feature type="domain" description="PKS/mFAS DH" evidence="11">
    <location>
        <begin position="261"/>
        <end position="540"/>
    </location>
</feature>
<dbReference type="InterPro" id="IPR020843">
    <property type="entry name" value="ER"/>
</dbReference>
<dbReference type="PROSITE" id="PS52004">
    <property type="entry name" value="KS3_2"/>
    <property type="match status" value="1"/>
</dbReference>
<dbReference type="CDD" id="cd08956">
    <property type="entry name" value="KR_3_FAS_SDR_x"/>
    <property type="match status" value="1"/>
</dbReference>
<dbReference type="Pfam" id="PF14765">
    <property type="entry name" value="PS-DH"/>
    <property type="match status" value="1"/>
</dbReference>
<dbReference type="Pfam" id="PF00698">
    <property type="entry name" value="Acyl_transf_1"/>
    <property type="match status" value="1"/>
</dbReference>
<dbReference type="InterPro" id="IPR049900">
    <property type="entry name" value="PKS_mFAS_DH"/>
</dbReference>
<keyword evidence="6" id="KW-0511">Multifunctional enzyme</keyword>
<keyword evidence="5" id="KW-0045">Antibiotic biosynthesis</keyword>
<dbReference type="SUPFAM" id="SSF47336">
    <property type="entry name" value="ACP-like"/>
    <property type="match status" value="1"/>
</dbReference>
<dbReference type="InterPro" id="IPR020841">
    <property type="entry name" value="PKS_Beta-ketoAc_synthase_dom"/>
</dbReference>
<dbReference type="GO" id="GO:0017000">
    <property type="term" value="P:antibiotic biosynthetic process"/>
    <property type="evidence" value="ECO:0007669"/>
    <property type="project" value="UniProtKB-KW"/>
</dbReference>
<dbReference type="Pfam" id="PF00109">
    <property type="entry name" value="ketoacyl-synt"/>
    <property type="match status" value="1"/>
</dbReference>
<dbReference type="InterPro" id="IPR018201">
    <property type="entry name" value="Ketoacyl_synth_AS"/>
</dbReference>
<evidence type="ECO:0000256" key="3">
    <source>
        <dbReference type="ARBA" id="ARBA00022553"/>
    </source>
</evidence>
<dbReference type="PATRIC" id="fig|518642.10.peg.7107"/>
<dbReference type="SMART" id="SM01294">
    <property type="entry name" value="PKS_PP_betabranch"/>
    <property type="match status" value="1"/>
</dbReference>
<accession>A0A1E7LBD2</accession>
<dbReference type="InterPro" id="IPR057326">
    <property type="entry name" value="KR_dom"/>
</dbReference>
<evidence type="ECO:0000256" key="5">
    <source>
        <dbReference type="ARBA" id="ARBA00023194"/>
    </source>
</evidence>
<evidence type="ECO:0000256" key="1">
    <source>
        <dbReference type="ARBA" id="ARBA00004792"/>
    </source>
</evidence>
<dbReference type="PANTHER" id="PTHR43775:SF51">
    <property type="entry name" value="INACTIVE PHENOLPHTHIOCEROL SYNTHESIS POLYKETIDE SYNTHASE TYPE I PKS1-RELATED"/>
    <property type="match status" value="1"/>
</dbReference>
<keyword evidence="4" id="KW-0808">Transferase</keyword>
<dbReference type="SUPFAM" id="SSF50129">
    <property type="entry name" value="GroES-like"/>
    <property type="match status" value="1"/>
</dbReference>
<dbReference type="InterPro" id="IPR009081">
    <property type="entry name" value="PP-bd_ACP"/>
</dbReference>
<dbReference type="InterPro" id="IPR036736">
    <property type="entry name" value="ACP-like_sf"/>
</dbReference>
<evidence type="ECO:0000259" key="11">
    <source>
        <dbReference type="PROSITE" id="PS52019"/>
    </source>
</evidence>
<dbReference type="Pfam" id="PF13602">
    <property type="entry name" value="ADH_zinc_N_2"/>
    <property type="match status" value="1"/>
</dbReference>
<dbReference type="InterPro" id="IPR016039">
    <property type="entry name" value="Thiolase-like"/>
</dbReference>
<dbReference type="InterPro" id="IPR014043">
    <property type="entry name" value="Acyl_transferase_dom"/>
</dbReference>
<dbReference type="SUPFAM" id="SSF55048">
    <property type="entry name" value="Probable ACP-binding domain of malonyl-CoA ACP transacylase"/>
    <property type="match status" value="1"/>
</dbReference>
<dbReference type="SUPFAM" id="SSF51735">
    <property type="entry name" value="NAD(P)-binding Rossmann-fold domains"/>
    <property type="match status" value="3"/>
</dbReference>
<dbReference type="Gene3D" id="3.10.129.110">
    <property type="entry name" value="Polyketide synthase dehydratase"/>
    <property type="match status" value="1"/>
</dbReference>
<dbReference type="GO" id="GO:0004312">
    <property type="term" value="F:fatty acid synthase activity"/>
    <property type="evidence" value="ECO:0007669"/>
    <property type="project" value="TreeGrafter"/>
</dbReference>
<proteinExistence type="predicted"/>
<dbReference type="SMART" id="SM00822">
    <property type="entry name" value="PKS_KR"/>
    <property type="match status" value="1"/>
</dbReference>
<dbReference type="InterPro" id="IPR036291">
    <property type="entry name" value="NAD(P)-bd_dom_sf"/>
</dbReference>
<keyword evidence="3" id="KW-0597">Phosphoprotein</keyword>
<dbReference type="Gene3D" id="3.30.70.3290">
    <property type="match status" value="1"/>
</dbReference>
<comment type="caution">
    <text evidence="12">The sequence shown here is derived from an EMBL/GenBank/DDBJ whole genome shotgun (WGS) entry which is preliminary data.</text>
</comment>
<feature type="region of interest" description="C-terminal hotdog fold" evidence="8">
    <location>
        <begin position="389"/>
        <end position="540"/>
    </location>
</feature>
<dbReference type="Gene3D" id="3.40.50.720">
    <property type="entry name" value="NAD(P)-binding Rossmann-like Domain"/>
    <property type="match status" value="3"/>
</dbReference>
<dbReference type="CDD" id="cd05195">
    <property type="entry name" value="enoyl_red"/>
    <property type="match status" value="1"/>
</dbReference>
<dbReference type="InterPro" id="IPR042104">
    <property type="entry name" value="PKS_dehydratase_sf"/>
</dbReference>
<dbReference type="InterPro" id="IPR013968">
    <property type="entry name" value="PKS_KR"/>
</dbReference>
<feature type="non-terminal residue" evidence="12">
    <location>
        <position position="1"/>
    </location>
</feature>
<reference evidence="12 13" key="1">
    <citation type="journal article" date="2016" name="Front. Microbiol.">
        <title>Comparative Genomics Analysis of Streptomyces Species Reveals Their Adaptation to the Marine Environment and Their Diversity at the Genomic Level.</title>
        <authorList>
            <person name="Tian X."/>
            <person name="Zhang Z."/>
            <person name="Yang T."/>
            <person name="Chen M."/>
            <person name="Li J."/>
            <person name="Chen F."/>
            <person name="Yang J."/>
            <person name="Li W."/>
            <person name="Zhang B."/>
            <person name="Zhang Z."/>
            <person name="Wu J."/>
            <person name="Zhang C."/>
            <person name="Long L."/>
            <person name="Xiao J."/>
        </authorList>
    </citation>
    <scope>NUCLEOTIDE SEQUENCE [LARGE SCALE GENOMIC DNA]</scope>
    <source>
        <strain evidence="12 13">SCSIO 10429</strain>
    </source>
</reference>
<dbReference type="GO" id="GO:0016491">
    <property type="term" value="F:oxidoreductase activity"/>
    <property type="evidence" value="ECO:0007669"/>
    <property type="project" value="InterPro"/>
</dbReference>
<dbReference type="Gene3D" id="3.40.47.10">
    <property type="match status" value="1"/>
</dbReference>
<protein>
    <submittedName>
        <fullName evidence="12">Uncharacterized protein</fullName>
    </submittedName>
</protein>
<keyword evidence="13" id="KW-1185">Reference proteome</keyword>
<dbReference type="Pfam" id="PF00550">
    <property type="entry name" value="PP-binding"/>
    <property type="match status" value="1"/>
</dbReference>
<dbReference type="SMART" id="SM00827">
    <property type="entry name" value="PKS_AT"/>
    <property type="match status" value="1"/>
</dbReference>
<evidence type="ECO:0000256" key="6">
    <source>
        <dbReference type="ARBA" id="ARBA00023268"/>
    </source>
</evidence>
<evidence type="ECO:0000259" key="9">
    <source>
        <dbReference type="PROSITE" id="PS50075"/>
    </source>
</evidence>
<dbReference type="Pfam" id="PF21089">
    <property type="entry name" value="PKS_DH_N"/>
    <property type="match status" value="1"/>
</dbReference>
<dbReference type="InterPro" id="IPR050091">
    <property type="entry name" value="PKS_NRPS_Biosynth_Enz"/>
</dbReference>
<evidence type="ECO:0000256" key="8">
    <source>
        <dbReference type="PROSITE-ProRule" id="PRU01363"/>
    </source>
</evidence>
<organism evidence="12 13">
    <name type="scientific">Streptomyces nanshensis</name>
    <dbReference type="NCBI Taxonomy" id="518642"/>
    <lineage>
        <taxon>Bacteria</taxon>
        <taxon>Bacillati</taxon>
        <taxon>Actinomycetota</taxon>
        <taxon>Actinomycetes</taxon>
        <taxon>Kitasatosporales</taxon>
        <taxon>Streptomycetaceae</taxon>
        <taxon>Streptomyces</taxon>
    </lineage>
</organism>
<dbReference type="Gene3D" id="1.10.1200.10">
    <property type="entry name" value="ACP-like"/>
    <property type="match status" value="1"/>
</dbReference>
<dbReference type="GO" id="GO:0004315">
    <property type="term" value="F:3-oxoacyl-[acyl-carrier-protein] synthase activity"/>
    <property type="evidence" value="ECO:0007669"/>
    <property type="project" value="InterPro"/>
</dbReference>
<dbReference type="InterPro" id="IPR016036">
    <property type="entry name" value="Malonyl_transacylase_ACP-bd"/>
</dbReference>
<dbReference type="PROSITE" id="PS50075">
    <property type="entry name" value="CARRIER"/>
    <property type="match status" value="1"/>
</dbReference>
<dbReference type="PROSITE" id="PS00606">
    <property type="entry name" value="KS3_1"/>
    <property type="match status" value="1"/>
</dbReference>
<feature type="region of interest" description="N-terminal hotdog fold" evidence="8">
    <location>
        <begin position="261"/>
        <end position="377"/>
    </location>
</feature>
<dbReference type="InterPro" id="IPR020807">
    <property type="entry name" value="PKS_DH"/>
</dbReference>
<dbReference type="CDD" id="cd00833">
    <property type="entry name" value="PKS"/>
    <property type="match status" value="1"/>
</dbReference>
<dbReference type="InterPro" id="IPR013154">
    <property type="entry name" value="ADH-like_N"/>
</dbReference>
<keyword evidence="2" id="KW-0596">Phosphopantetheine</keyword>